<dbReference type="Pfam" id="PF10105">
    <property type="entry name" value="DUF2344"/>
    <property type="match status" value="1"/>
</dbReference>
<sequence length="260" mass="29723">MSLLMKLRHDAVILVLLRLHYWKALRQAGIISQSQHYTRYAMTQDDLPQRLRITYCKSAKLRYIGHLDLMRAWERALRRARLPLVYTQGFTPHARIALGAPLAVGTVGERELLDVWMSPAVTPEVLVRRLSTELPEGLELISVEEVPYKLASLQSQISGATYRVFFSSETIDVDAVRIQIVDLLALDSLDWEEQRGTKVRRYDLRATIRTLALSECDQQVMLDMDLELNEERTGRPSSILAALKVQAQPKSVVRTRLELS</sequence>
<evidence type="ECO:0000313" key="2">
    <source>
        <dbReference type="EMBL" id="ADI17975.1"/>
    </source>
</evidence>
<protein>
    <submittedName>
        <fullName evidence="2">Uncharacterized protein conserved in bacteria</fullName>
    </submittedName>
</protein>
<dbReference type="InterPro" id="IPR018768">
    <property type="entry name" value="DUF2344"/>
</dbReference>
<feature type="domain" description="DUF2344" evidence="1">
    <location>
        <begin position="50"/>
        <end position="236"/>
    </location>
</feature>
<organism evidence="2">
    <name type="scientific">uncultured Chloroflexi bacterium HF0200_09I09</name>
    <dbReference type="NCBI Taxonomy" id="710736"/>
    <lineage>
        <taxon>Bacteria</taxon>
        <taxon>Bacillati</taxon>
        <taxon>Chloroflexota</taxon>
        <taxon>environmental samples</taxon>
    </lineage>
</organism>
<proteinExistence type="predicted"/>
<dbReference type="NCBIfam" id="TIGR03936">
    <property type="entry name" value="sam_1_link_chp"/>
    <property type="match status" value="1"/>
</dbReference>
<reference evidence="2" key="1">
    <citation type="journal article" date="2011" name="Environ. Microbiol.">
        <title>Time-series analyses of Monterey Bay coastal microbial picoplankton using a 'genome proxy' microarray.</title>
        <authorList>
            <person name="Rich V.I."/>
            <person name="Pham V.D."/>
            <person name="Eppley J."/>
            <person name="Shi Y."/>
            <person name="DeLong E.F."/>
        </authorList>
    </citation>
    <scope>NUCLEOTIDE SEQUENCE</scope>
</reference>
<dbReference type="AlphaFoldDB" id="E0XU84"/>
<name>E0XU84_9CHLR</name>
<dbReference type="EMBL" id="GU474878">
    <property type="protein sequence ID" value="ADI17975.1"/>
    <property type="molecule type" value="Genomic_DNA"/>
</dbReference>
<evidence type="ECO:0000259" key="1">
    <source>
        <dbReference type="Pfam" id="PF10105"/>
    </source>
</evidence>
<accession>E0XU84</accession>